<keyword evidence="2" id="KW-1185">Reference proteome</keyword>
<dbReference type="Proteomes" id="UP001280121">
    <property type="component" value="Unassembled WGS sequence"/>
</dbReference>
<dbReference type="PANTHER" id="PTHR11697:SF231">
    <property type="entry name" value="TTF-TYPE DOMAIN-CONTAINING PROTEIN"/>
    <property type="match status" value="1"/>
</dbReference>
<gene>
    <name evidence="1" type="ORF">Ddye_013911</name>
</gene>
<reference evidence="1" key="1">
    <citation type="journal article" date="2023" name="Plant J.">
        <title>Genome sequences and population genomics provide insights into the demographic history, inbreeding, and mutation load of two 'living fossil' tree species of Dipteronia.</title>
        <authorList>
            <person name="Feng Y."/>
            <person name="Comes H.P."/>
            <person name="Chen J."/>
            <person name="Zhu S."/>
            <person name="Lu R."/>
            <person name="Zhang X."/>
            <person name="Li P."/>
            <person name="Qiu J."/>
            <person name="Olsen K.M."/>
            <person name="Qiu Y."/>
        </authorList>
    </citation>
    <scope>NUCLEOTIDE SEQUENCE</scope>
    <source>
        <strain evidence="1">KIB01</strain>
    </source>
</reference>
<comment type="caution">
    <text evidence="1">The sequence shown here is derived from an EMBL/GenBank/DDBJ whole genome shotgun (WGS) entry which is preliminary data.</text>
</comment>
<proteinExistence type="predicted"/>
<accession>A0AAE0CK12</accession>
<dbReference type="PANTHER" id="PTHR11697">
    <property type="entry name" value="GENERAL TRANSCRIPTION FACTOR 2-RELATED ZINC FINGER PROTEIN"/>
    <property type="match status" value="1"/>
</dbReference>
<protein>
    <submittedName>
        <fullName evidence="1">Uncharacterized protein</fullName>
    </submittedName>
</protein>
<evidence type="ECO:0000313" key="2">
    <source>
        <dbReference type="Proteomes" id="UP001280121"/>
    </source>
</evidence>
<organism evidence="1 2">
    <name type="scientific">Dipteronia dyeriana</name>
    <dbReference type="NCBI Taxonomy" id="168575"/>
    <lineage>
        <taxon>Eukaryota</taxon>
        <taxon>Viridiplantae</taxon>
        <taxon>Streptophyta</taxon>
        <taxon>Embryophyta</taxon>
        <taxon>Tracheophyta</taxon>
        <taxon>Spermatophyta</taxon>
        <taxon>Magnoliopsida</taxon>
        <taxon>eudicotyledons</taxon>
        <taxon>Gunneridae</taxon>
        <taxon>Pentapetalae</taxon>
        <taxon>rosids</taxon>
        <taxon>malvids</taxon>
        <taxon>Sapindales</taxon>
        <taxon>Sapindaceae</taxon>
        <taxon>Hippocastanoideae</taxon>
        <taxon>Acereae</taxon>
        <taxon>Dipteronia</taxon>
    </lineage>
</organism>
<evidence type="ECO:0000313" key="1">
    <source>
        <dbReference type="EMBL" id="KAK2654055.1"/>
    </source>
</evidence>
<name>A0AAE0CK12_9ROSI</name>
<dbReference type="InterPro" id="IPR055298">
    <property type="entry name" value="AtLOH3-like"/>
</dbReference>
<dbReference type="EMBL" id="JANJYI010000004">
    <property type="protein sequence ID" value="KAK2654055.1"/>
    <property type="molecule type" value="Genomic_DNA"/>
</dbReference>
<sequence length="166" mass="18672">MARDIDEPMIMAATASCKRNNEFKHAQATEIAHLIAIDELKSRTRFNQISTLQRAGDTRWSSHYKSVSSLIKTFGATCAVLINIIDEGTSFSQRGEADAAYEAMNSFEFIFILHLVNDIMELTNILCITLQQKSQGILNATRLVSSTKRLIQQLRDTGLDKLFTKE</sequence>
<dbReference type="AlphaFoldDB" id="A0AAE0CK12"/>